<feature type="compositionally biased region" description="Polar residues" evidence="1">
    <location>
        <begin position="416"/>
        <end position="435"/>
    </location>
</feature>
<reference evidence="2" key="1">
    <citation type="journal article" date="2011" name="Genome Biol.">
        <title>The draft genome of the carcinogenic human liver fluke Clonorchis sinensis.</title>
        <authorList>
            <person name="Wang X."/>
            <person name="Chen W."/>
            <person name="Huang Y."/>
            <person name="Sun J."/>
            <person name="Men J."/>
            <person name="Liu H."/>
            <person name="Luo F."/>
            <person name="Guo L."/>
            <person name="Lv X."/>
            <person name="Deng C."/>
            <person name="Zhou C."/>
            <person name="Fan Y."/>
            <person name="Li X."/>
            <person name="Huang L."/>
            <person name="Hu Y."/>
            <person name="Liang C."/>
            <person name="Hu X."/>
            <person name="Xu J."/>
            <person name="Yu X."/>
        </authorList>
    </citation>
    <scope>NUCLEOTIDE SEQUENCE [LARGE SCALE GENOMIC DNA]</scope>
    <source>
        <strain evidence="2">Henan</strain>
    </source>
</reference>
<dbReference type="Proteomes" id="UP000008909">
    <property type="component" value="Unassembled WGS sequence"/>
</dbReference>
<proteinExistence type="predicted"/>
<organism evidence="2 3">
    <name type="scientific">Clonorchis sinensis</name>
    <name type="common">Chinese liver fluke</name>
    <dbReference type="NCBI Taxonomy" id="79923"/>
    <lineage>
        <taxon>Eukaryota</taxon>
        <taxon>Metazoa</taxon>
        <taxon>Spiralia</taxon>
        <taxon>Lophotrochozoa</taxon>
        <taxon>Platyhelminthes</taxon>
        <taxon>Trematoda</taxon>
        <taxon>Digenea</taxon>
        <taxon>Opisthorchiida</taxon>
        <taxon>Opisthorchiata</taxon>
        <taxon>Opisthorchiidae</taxon>
        <taxon>Clonorchis</taxon>
    </lineage>
</organism>
<name>G7YF45_CLOSI</name>
<reference key="2">
    <citation type="submission" date="2011-10" db="EMBL/GenBank/DDBJ databases">
        <title>The genome and transcriptome sequence of Clonorchis sinensis provide insights into the carcinogenic liver fluke.</title>
        <authorList>
            <person name="Wang X."/>
            <person name="Huang Y."/>
            <person name="Chen W."/>
            <person name="Liu H."/>
            <person name="Guo L."/>
            <person name="Chen Y."/>
            <person name="Luo F."/>
            <person name="Zhou W."/>
            <person name="Sun J."/>
            <person name="Mao Q."/>
            <person name="Liang P."/>
            <person name="Zhou C."/>
            <person name="Tian Y."/>
            <person name="Men J."/>
            <person name="Lv X."/>
            <person name="Huang L."/>
            <person name="Zhou J."/>
            <person name="Hu Y."/>
            <person name="Li R."/>
            <person name="Zhang F."/>
            <person name="Lei H."/>
            <person name="Li X."/>
            <person name="Hu X."/>
            <person name="Liang C."/>
            <person name="Xu J."/>
            <person name="Wu Z."/>
            <person name="Yu X."/>
        </authorList>
    </citation>
    <scope>NUCLEOTIDE SEQUENCE</scope>
    <source>
        <strain>Henan</strain>
    </source>
</reference>
<sequence length="435" mass="47299">MSVVTSIPTESKISGTGTEQAVDLCQLISEATSENTERNSGRNSYFWSPKRRPPFVERHGSFFTTGQTLPDWLQRDFEQLFESGSKLEEICRILPISRRYARKLVQRIRSKKRSKTPPTNLEIPGAPETDITSDVESLNRQFHDKNTQENFLIPPELRTGDLFDKFTKVVQPDPIVIEDDEDIGGHATERRISAMKSPSSSLQLMPTAVTSSIASSLSSIHMTVSSASTGPTIARVTSLYQPNIQISQPCLPCSASGPTISFNQCVPVSMVIPTSTLEVPGFAGLGNTVLIMKTQTEPKWLPPAANEQPNSSSSVMLPIRSTACASLPTPSTNNPYPKLLSQPNTPVSTLPSVPISLSTCTSLWPGQVHRLLLNNLDPASNGAHQNSDLAIVYLGHNCWRPVILPRGFQAVGQPGSLKTPNKSTVATAPDSVSTR</sequence>
<gene>
    <name evidence="2" type="ORF">CLF_106401</name>
</gene>
<protein>
    <submittedName>
        <fullName evidence="2">Uncharacterized protein</fullName>
    </submittedName>
</protein>
<accession>G7YF45</accession>
<dbReference type="EMBL" id="DF143171">
    <property type="protein sequence ID" value="GAA51578.1"/>
    <property type="molecule type" value="Genomic_DNA"/>
</dbReference>
<evidence type="ECO:0000313" key="3">
    <source>
        <dbReference type="Proteomes" id="UP000008909"/>
    </source>
</evidence>
<evidence type="ECO:0000313" key="2">
    <source>
        <dbReference type="EMBL" id="GAA51578.1"/>
    </source>
</evidence>
<feature type="region of interest" description="Disordered" evidence="1">
    <location>
        <begin position="109"/>
        <end position="129"/>
    </location>
</feature>
<dbReference type="AlphaFoldDB" id="G7YF45"/>
<keyword evidence="3" id="KW-1185">Reference proteome</keyword>
<feature type="region of interest" description="Disordered" evidence="1">
    <location>
        <begin position="412"/>
        <end position="435"/>
    </location>
</feature>
<evidence type="ECO:0000256" key="1">
    <source>
        <dbReference type="SAM" id="MobiDB-lite"/>
    </source>
</evidence>